<dbReference type="PROSITE" id="PS51257">
    <property type="entry name" value="PROKAR_LIPOPROTEIN"/>
    <property type="match status" value="1"/>
</dbReference>
<dbReference type="InterPro" id="IPR041662">
    <property type="entry name" value="SusD-like_2"/>
</dbReference>
<dbReference type="Gene3D" id="1.25.40.390">
    <property type="match status" value="1"/>
</dbReference>
<keyword evidence="1" id="KW-0449">Lipoprotein</keyword>
<dbReference type="RefSeq" id="WP_165270446.1">
    <property type="nucleotide sequence ID" value="NZ_JAALLS010000021.1"/>
</dbReference>
<gene>
    <name evidence="1" type="ORF">G3569_14490</name>
</gene>
<evidence type="ECO:0000313" key="2">
    <source>
        <dbReference type="Proteomes" id="UP000479132"/>
    </source>
</evidence>
<comment type="caution">
    <text evidence="1">The sequence shown here is derived from an EMBL/GenBank/DDBJ whole genome shotgun (WGS) entry which is preliminary data.</text>
</comment>
<keyword evidence="2" id="KW-1185">Reference proteome</keyword>
<protein>
    <submittedName>
        <fullName evidence="1">SusD/RagB family nutrient-binding outer membrane lipoprotein</fullName>
    </submittedName>
</protein>
<dbReference type="AlphaFoldDB" id="A0A6M1TFL2"/>
<organism evidence="1 2">
    <name type="scientific">Fodinibius halophilus</name>
    <dbReference type="NCBI Taxonomy" id="1736908"/>
    <lineage>
        <taxon>Bacteria</taxon>
        <taxon>Pseudomonadati</taxon>
        <taxon>Balneolota</taxon>
        <taxon>Balneolia</taxon>
        <taxon>Balneolales</taxon>
        <taxon>Balneolaceae</taxon>
        <taxon>Fodinibius</taxon>
    </lineage>
</organism>
<accession>A0A6M1TFL2</accession>
<dbReference type="SUPFAM" id="SSF48452">
    <property type="entry name" value="TPR-like"/>
    <property type="match status" value="1"/>
</dbReference>
<sequence>MDFITKHNNIVYGGLLVILVVMVSCDSLTSYNENPNEPQEARTTYLLTNVQKSLSDTQWDDFNLGRFGNLYAQYWSQTQYTDESRYSPRTGSINSMWADYYLNIRDLEEIIRLNRENPDKYKGYGANQNQIAVAKILKAWSYQMITDVWGAAPYKDAMGGRENPSPKYSSQEEIYTGIIKTLTEASDSIDVNASGFTAGDVIYDGNMTKWKKFANSLKMRAAMRIADAKPQLANTAINEAISAGAFESNEDNAVFTYKTAVPNNNPINEAFKNRNDFAVSEALVGLMKSNSDPRLPFYADPASTGDYLGYPYGLSNGAAPKYFADQPFSYPSSKVRDATAPALYMLYDEVLFIKAEAAERGYISGTPANFYEQAIEASINYWSNESVSQSDISSYIANVPYNASNFAQQKWLALYMQGVQGWSEFRRLDFTGVLQQPAAGKKGTFGTDFPQRYPYPNEEYNLNQTNLKAAIEMQGADNQGTKLWWDQN</sequence>
<dbReference type="Pfam" id="PF12771">
    <property type="entry name" value="SusD-like_2"/>
    <property type="match status" value="1"/>
</dbReference>
<dbReference type="EMBL" id="JAALLS010000021">
    <property type="protein sequence ID" value="NGP89564.1"/>
    <property type="molecule type" value="Genomic_DNA"/>
</dbReference>
<evidence type="ECO:0000313" key="1">
    <source>
        <dbReference type="EMBL" id="NGP89564.1"/>
    </source>
</evidence>
<reference evidence="1 2" key="1">
    <citation type="submission" date="2020-02" db="EMBL/GenBank/DDBJ databases">
        <title>Aliifodinibius halophilus 2W32, complete genome.</title>
        <authorList>
            <person name="Li Y."/>
            <person name="Wu S."/>
        </authorList>
    </citation>
    <scope>NUCLEOTIDE SEQUENCE [LARGE SCALE GENOMIC DNA]</scope>
    <source>
        <strain evidence="1 2">2W32</strain>
    </source>
</reference>
<name>A0A6M1TFL2_9BACT</name>
<dbReference type="Proteomes" id="UP000479132">
    <property type="component" value="Unassembled WGS sequence"/>
</dbReference>
<proteinExistence type="predicted"/>
<dbReference type="InterPro" id="IPR011990">
    <property type="entry name" value="TPR-like_helical_dom_sf"/>
</dbReference>